<dbReference type="HAMAP" id="MF_00530">
    <property type="entry name" value="ATP_synth_epsil_bac"/>
    <property type="match status" value="1"/>
</dbReference>
<dbReference type="InterPro" id="IPR036771">
    <property type="entry name" value="ATPsynth_dsu/esu_N"/>
</dbReference>
<evidence type="ECO:0000256" key="9">
    <source>
        <dbReference type="ARBA" id="ARBA00023065"/>
    </source>
</evidence>
<keyword evidence="21" id="KW-1185">Reference proteome</keyword>
<dbReference type="EMBL" id="BSNC01000009">
    <property type="protein sequence ID" value="GLP97655.1"/>
    <property type="molecule type" value="Genomic_DNA"/>
</dbReference>
<evidence type="ECO:0000256" key="12">
    <source>
        <dbReference type="ARBA" id="ARBA00023310"/>
    </source>
</evidence>
<evidence type="ECO:0000256" key="10">
    <source>
        <dbReference type="ARBA" id="ARBA00023136"/>
    </source>
</evidence>
<evidence type="ECO:0000256" key="16">
    <source>
        <dbReference type="RuleBase" id="RU003656"/>
    </source>
</evidence>
<evidence type="ECO:0000313" key="21">
    <source>
        <dbReference type="Proteomes" id="UP001161422"/>
    </source>
</evidence>
<reference evidence="20" key="2">
    <citation type="submission" date="2023-01" db="EMBL/GenBank/DDBJ databases">
        <title>Draft genome sequence of Paraferrimonas sedimenticola strain NBRC 101628.</title>
        <authorList>
            <person name="Sun Q."/>
            <person name="Mori K."/>
        </authorList>
    </citation>
    <scope>NUCLEOTIDE SEQUENCE</scope>
    <source>
        <strain evidence="20">NBRC 101628</strain>
    </source>
</reference>
<dbReference type="GO" id="GO:0045259">
    <property type="term" value="C:proton-transporting ATP synthase complex"/>
    <property type="evidence" value="ECO:0007669"/>
    <property type="project" value="UniProtKB-KW"/>
</dbReference>
<name>A0AA37RXU2_9GAMM</name>
<keyword evidence="7 15" id="KW-1003">Cell membrane</keyword>
<feature type="coiled-coil region" evidence="17">
    <location>
        <begin position="93"/>
        <end position="136"/>
    </location>
</feature>
<proteinExistence type="inferred from homology"/>
<dbReference type="NCBIfam" id="NF001847">
    <property type="entry name" value="PRK00571.1-4"/>
    <property type="match status" value="1"/>
</dbReference>
<evidence type="ECO:0000259" key="18">
    <source>
        <dbReference type="Pfam" id="PF00401"/>
    </source>
</evidence>
<organism evidence="20 21">
    <name type="scientific">Paraferrimonas sedimenticola</name>
    <dbReference type="NCBI Taxonomy" id="375674"/>
    <lineage>
        <taxon>Bacteria</taxon>
        <taxon>Pseudomonadati</taxon>
        <taxon>Pseudomonadota</taxon>
        <taxon>Gammaproteobacteria</taxon>
        <taxon>Alteromonadales</taxon>
        <taxon>Ferrimonadaceae</taxon>
        <taxon>Paraferrimonas</taxon>
    </lineage>
</organism>
<dbReference type="GO" id="GO:0005886">
    <property type="term" value="C:plasma membrane"/>
    <property type="evidence" value="ECO:0007669"/>
    <property type="project" value="UniProtKB-SubCell"/>
</dbReference>
<dbReference type="GO" id="GO:0046933">
    <property type="term" value="F:proton-transporting ATP synthase activity, rotational mechanism"/>
    <property type="evidence" value="ECO:0007669"/>
    <property type="project" value="UniProtKB-UniRule"/>
</dbReference>
<sequence length="141" mass="15123">MAAMTVHLDVVSAEKEIFSGRVEHLQVTGGEGELGIKPGHAPLLTTIKPGMVRLVKQHGHEEVIYLSGGILEVQPSSVSILADVALRADDIDRDAAEKAKRHAEEAIANAGADFDYAEAAKELANAVAQLRAIEQIKKHTR</sequence>
<evidence type="ECO:0000256" key="2">
    <source>
        <dbReference type="ARBA" id="ARBA00004202"/>
    </source>
</evidence>
<evidence type="ECO:0000256" key="7">
    <source>
        <dbReference type="ARBA" id="ARBA00022475"/>
    </source>
</evidence>
<comment type="subunit">
    <text evidence="4 15 16">F-type ATPases have 2 components, CF(1) - the catalytic core - and CF(0) - the membrane proton channel. CF(1) has five subunits: alpha(3), beta(3), gamma(1), delta(1), epsilon(1). CF(0) has three main subunits: a, b and c.</text>
</comment>
<evidence type="ECO:0000256" key="6">
    <source>
        <dbReference type="ARBA" id="ARBA00022448"/>
    </source>
</evidence>
<dbReference type="PANTHER" id="PTHR13822:SF10">
    <property type="entry name" value="ATP SYNTHASE EPSILON CHAIN, CHLOROPLASTIC"/>
    <property type="match status" value="1"/>
</dbReference>
<evidence type="ECO:0000256" key="15">
    <source>
        <dbReference type="HAMAP-Rule" id="MF_00530"/>
    </source>
</evidence>
<comment type="caution">
    <text evidence="20">The sequence shown here is derived from an EMBL/GenBank/DDBJ whole genome shotgun (WGS) entry which is preliminary data.</text>
</comment>
<keyword evidence="9 15" id="KW-0406">Ion transport</keyword>
<evidence type="ECO:0000256" key="3">
    <source>
        <dbReference type="ARBA" id="ARBA00005712"/>
    </source>
</evidence>
<dbReference type="Gene3D" id="2.60.15.10">
    <property type="entry name" value="F0F1 ATP synthase delta/epsilon subunit, N-terminal"/>
    <property type="match status" value="1"/>
</dbReference>
<keyword evidence="10 15" id="KW-0472">Membrane</keyword>
<dbReference type="Pfam" id="PF00401">
    <property type="entry name" value="ATP-synt_DE"/>
    <property type="match status" value="1"/>
</dbReference>
<dbReference type="CDD" id="cd12152">
    <property type="entry name" value="F1-ATPase_delta"/>
    <property type="match status" value="1"/>
</dbReference>
<dbReference type="PANTHER" id="PTHR13822">
    <property type="entry name" value="ATP SYNTHASE DELTA/EPSILON CHAIN"/>
    <property type="match status" value="1"/>
</dbReference>
<evidence type="ECO:0000313" key="20">
    <source>
        <dbReference type="EMBL" id="GLP97655.1"/>
    </source>
</evidence>
<dbReference type="InterPro" id="IPR001469">
    <property type="entry name" value="ATP_synth_F1_dsu/esu"/>
</dbReference>
<evidence type="ECO:0000256" key="1">
    <source>
        <dbReference type="ARBA" id="ARBA00003543"/>
    </source>
</evidence>
<keyword evidence="6 15" id="KW-0813">Transport</keyword>
<evidence type="ECO:0000256" key="17">
    <source>
        <dbReference type="SAM" id="Coils"/>
    </source>
</evidence>
<evidence type="ECO:0000256" key="8">
    <source>
        <dbReference type="ARBA" id="ARBA00022781"/>
    </source>
</evidence>
<keyword evidence="8 15" id="KW-0375">Hydrogen ion transport</keyword>
<dbReference type="FunFam" id="2.60.15.10:FF:000001">
    <property type="entry name" value="ATP synthase epsilon chain"/>
    <property type="match status" value="1"/>
</dbReference>
<accession>A0AA37RXU2</accession>
<dbReference type="NCBIfam" id="TIGR01216">
    <property type="entry name" value="ATP_synt_epsi"/>
    <property type="match status" value="1"/>
</dbReference>
<evidence type="ECO:0000256" key="4">
    <source>
        <dbReference type="ARBA" id="ARBA00011648"/>
    </source>
</evidence>
<evidence type="ECO:0000256" key="14">
    <source>
        <dbReference type="ARBA" id="ARBA00031795"/>
    </source>
</evidence>
<gene>
    <name evidence="15 20" type="primary">atpC</name>
    <name evidence="20" type="ORF">GCM10007895_29620</name>
</gene>
<dbReference type="SUPFAM" id="SSF51344">
    <property type="entry name" value="Epsilon subunit of F1F0-ATP synthase N-terminal domain"/>
    <property type="match status" value="1"/>
</dbReference>
<feature type="domain" description="ATP synthase F1 complex delta/epsilon subunit N-terminal" evidence="19">
    <location>
        <begin position="6"/>
        <end position="85"/>
    </location>
</feature>
<evidence type="ECO:0000256" key="11">
    <source>
        <dbReference type="ARBA" id="ARBA00023196"/>
    </source>
</evidence>
<evidence type="ECO:0000256" key="5">
    <source>
        <dbReference type="ARBA" id="ARBA00014480"/>
    </source>
</evidence>
<comment type="similarity">
    <text evidence="3 15 16">Belongs to the ATPase epsilon chain family.</text>
</comment>
<dbReference type="Proteomes" id="UP001161422">
    <property type="component" value="Unassembled WGS sequence"/>
</dbReference>
<evidence type="ECO:0000256" key="13">
    <source>
        <dbReference type="ARBA" id="ARBA00030215"/>
    </source>
</evidence>
<keyword evidence="17" id="KW-0175">Coiled coil</keyword>
<dbReference type="GO" id="GO:0005524">
    <property type="term" value="F:ATP binding"/>
    <property type="evidence" value="ECO:0007669"/>
    <property type="project" value="UniProtKB-UniRule"/>
</dbReference>
<evidence type="ECO:0000259" key="19">
    <source>
        <dbReference type="Pfam" id="PF02823"/>
    </source>
</evidence>
<dbReference type="InterPro" id="IPR020546">
    <property type="entry name" value="ATP_synth_F1_dsu/esu_N"/>
</dbReference>
<feature type="domain" description="ATP synthase epsilon subunit C-terminal" evidence="18">
    <location>
        <begin position="89"/>
        <end position="134"/>
    </location>
</feature>
<dbReference type="AlphaFoldDB" id="A0AA37RXU2"/>
<dbReference type="SUPFAM" id="SSF46604">
    <property type="entry name" value="Epsilon subunit of F1F0-ATP synthase C-terminal domain"/>
    <property type="match status" value="1"/>
</dbReference>
<reference evidence="20" key="1">
    <citation type="journal article" date="2014" name="Int. J. Syst. Evol. Microbiol.">
        <title>Complete genome sequence of Corynebacterium casei LMG S-19264T (=DSM 44701T), isolated from a smear-ripened cheese.</title>
        <authorList>
            <consortium name="US DOE Joint Genome Institute (JGI-PGF)"/>
            <person name="Walter F."/>
            <person name="Albersmeier A."/>
            <person name="Kalinowski J."/>
            <person name="Ruckert C."/>
        </authorList>
    </citation>
    <scope>NUCLEOTIDE SEQUENCE</scope>
    <source>
        <strain evidence="20">NBRC 101628</strain>
    </source>
</reference>
<dbReference type="InterPro" id="IPR036794">
    <property type="entry name" value="ATP_F1_dsu/esu_C_sf"/>
</dbReference>
<comment type="subcellular location">
    <subcellularLocation>
        <location evidence="2 15">Cell membrane</location>
        <topology evidence="2 15">Peripheral membrane protein</topology>
    </subcellularLocation>
</comment>
<comment type="function">
    <text evidence="1 15">Produces ATP from ADP in the presence of a proton gradient across the membrane.</text>
</comment>
<dbReference type="Pfam" id="PF02823">
    <property type="entry name" value="ATP-synt_DE_N"/>
    <property type="match status" value="1"/>
</dbReference>
<keyword evidence="12 15" id="KW-0066">ATP synthesis</keyword>
<dbReference type="RefSeq" id="WP_095507044.1">
    <property type="nucleotide sequence ID" value="NZ_BSNC01000009.1"/>
</dbReference>
<dbReference type="InterPro" id="IPR020547">
    <property type="entry name" value="ATP_synth_F1_esu_C"/>
</dbReference>
<keyword evidence="11 15" id="KW-0139">CF(1)</keyword>
<protein>
    <recommendedName>
        <fullName evidence="5 15">ATP synthase epsilon chain</fullName>
    </recommendedName>
    <alternativeName>
        <fullName evidence="14 15">ATP synthase F1 sector epsilon subunit</fullName>
    </alternativeName>
    <alternativeName>
        <fullName evidence="13 15">F-ATPase epsilon subunit</fullName>
    </alternativeName>
</protein>
<dbReference type="Gene3D" id="1.20.5.440">
    <property type="entry name" value="ATP synthase delta/epsilon subunit, C-terminal domain"/>
    <property type="match status" value="1"/>
</dbReference>